<dbReference type="RefSeq" id="WP_170841374.1">
    <property type="nucleotide sequence ID" value="NZ_FOJI01000007.1"/>
</dbReference>
<proteinExistence type="predicted"/>
<dbReference type="Proteomes" id="UP000199701">
    <property type="component" value="Unassembled WGS sequence"/>
</dbReference>
<keyword evidence="1" id="KW-0812">Transmembrane</keyword>
<evidence type="ECO:0000313" key="2">
    <source>
        <dbReference type="EMBL" id="SEW24438.1"/>
    </source>
</evidence>
<keyword evidence="1" id="KW-1133">Transmembrane helix</keyword>
<dbReference type="STRING" id="99656.SAMN05421659_107168"/>
<reference evidence="2 3" key="1">
    <citation type="submission" date="2016-10" db="EMBL/GenBank/DDBJ databases">
        <authorList>
            <person name="de Groot N.N."/>
        </authorList>
    </citation>
    <scope>NUCLEOTIDE SEQUENCE [LARGE SCALE GENOMIC DNA]</scope>
    <source>
        <strain evidence="2 3">DSM 9179</strain>
    </source>
</reference>
<protein>
    <submittedName>
        <fullName evidence="2">Uncharacterized protein</fullName>
    </submittedName>
</protein>
<evidence type="ECO:0000256" key="1">
    <source>
        <dbReference type="SAM" id="Phobius"/>
    </source>
</evidence>
<dbReference type="EMBL" id="FOJI01000007">
    <property type="protein sequence ID" value="SEW24438.1"/>
    <property type="molecule type" value="Genomic_DNA"/>
</dbReference>
<organism evidence="2 3">
    <name type="scientific">[Clostridium] fimetarium</name>
    <dbReference type="NCBI Taxonomy" id="99656"/>
    <lineage>
        <taxon>Bacteria</taxon>
        <taxon>Bacillati</taxon>
        <taxon>Bacillota</taxon>
        <taxon>Clostridia</taxon>
        <taxon>Lachnospirales</taxon>
        <taxon>Lachnospiraceae</taxon>
    </lineage>
</organism>
<keyword evidence="1" id="KW-0472">Membrane</keyword>
<keyword evidence="3" id="KW-1185">Reference proteome</keyword>
<accession>A0A1I0QBM8</accession>
<sequence length="57" mass="5959">MLAKIFDEYGGAIKTVVVLLLIIAIVVVLLATNGPVKTAFTDLLSSFFTKASTSSGI</sequence>
<feature type="transmembrane region" description="Helical" evidence="1">
    <location>
        <begin position="12"/>
        <end position="31"/>
    </location>
</feature>
<dbReference type="AlphaFoldDB" id="A0A1I0QBM8"/>
<name>A0A1I0QBM8_9FIRM</name>
<evidence type="ECO:0000313" key="3">
    <source>
        <dbReference type="Proteomes" id="UP000199701"/>
    </source>
</evidence>
<gene>
    <name evidence="2" type="ORF">SAMN05421659_107168</name>
</gene>